<evidence type="ECO:0000256" key="1">
    <source>
        <dbReference type="SAM" id="MobiDB-lite"/>
    </source>
</evidence>
<organism evidence="2 3">
    <name type="scientific">Evansella cellulosilytica (strain ATCC 21833 / DSM 2522 / FERM P-1141 / JCM 9156 / N-4)</name>
    <name type="common">Bacillus cellulosilyticus</name>
    <dbReference type="NCBI Taxonomy" id="649639"/>
    <lineage>
        <taxon>Bacteria</taxon>
        <taxon>Bacillati</taxon>
        <taxon>Bacillota</taxon>
        <taxon>Bacilli</taxon>
        <taxon>Bacillales</taxon>
        <taxon>Bacillaceae</taxon>
        <taxon>Evansella</taxon>
    </lineage>
</organism>
<accession>E6TUV5</accession>
<feature type="compositionally biased region" description="Basic residues" evidence="1">
    <location>
        <begin position="27"/>
        <end position="38"/>
    </location>
</feature>
<dbReference type="KEGG" id="bco:Bcell_3868"/>
<dbReference type="HOGENOM" id="CLU_3324389_0_0_9"/>
<proteinExistence type="predicted"/>
<protein>
    <submittedName>
        <fullName evidence="2">Uncharacterized protein</fullName>
    </submittedName>
</protein>
<keyword evidence="3" id="KW-1185">Reference proteome</keyword>
<reference evidence="2" key="1">
    <citation type="submission" date="2010-12" db="EMBL/GenBank/DDBJ databases">
        <title>Complete sequence of Bacillus cellulosilyticus DSM 2522.</title>
        <authorList>
            <consortium name="US DOE Joint Genome Institute"/>
            <person name="Lucas S."/>
            <person name="Copeland A."/>
            <person name="Lapidus A."/>
            <person name="Cheng J.-F."/>
            <person name="Bruce D."/>
            <person name="Goodwin L."/>
            <person name="Pitluck S."/>
            <person name="Chertkov O."/>
            <person name="Detter J.C."/>
            <person name="Han C."/>
            <person name="Tapia R."/>
            <person name="Land M."/>
            <person name="Hauser L."/>
            <person name="Jeffries C."/>
            <person name="Kyrpides N."/>
            <person name="Ivanova N."/>
            <person name="Mikhailova N."/>
            <person name="Brumm P."/>
            <person name="Mead D."/>
            <person name="Woyke T."/>
        </authorList>
    </citation>
    <scope>NUCLEOTIDE SEQUENCE [LARGE SCALE GENOMIC DNA]</scope>
    <source>
        <strain evidence="2">DSM 2522</strain>
    </source>
</reference>
<evidence type="ECO:0000313" key="2">
    <source>
        <dbReference type="EMBL" id="ADU32107.1"/>
    </source>
</evidence>
<name>E6TUV5_EVAC2</name>
<sequence length="38" mass="4390">MSEHQGRKPNFEPTNPDRKLPNEQQRGKAKSNARGKTR</sequence>
<dbReference type="AlphaFoldDB" id="E6TUV5"/>
<gene>
    <name evidence="2" type="ordered locus">Bcell_3868</name>
</gene>
<feature type="compositionally biased region" description="Basic and acidic residues" evidence="1">
    <location>
        <begin position="1"/>
        <end position="21"/>
    </location>
</feature>
<evidence type="ECO:0000313" key="3">
    <source>
        <dbReference type="Proteomes" id="UP000001401"/>
    </source>
</evidence>
<dbReference type="EMBL" id="CP002394">
    <property type="protein sequence ID" value="ADU32107.1"/>
    <property type="molecule type" value="Genomic_DNA"/>
</dbReference>
<feature type="region of interest" description="Disordered" evidence="1">
    <location>
        <begin position="1"/>
        <end position="38"/>
    </location>
</feature>
<dbReference type="Proteomes" id="UP000001401">
    <property type="component" value="Chromosome"/>
</dbReference>